<dbReference type="GO" id="GO:0042254">
    <property type="term" value="P:ribosome biogenesis"/>
    <property type="evidence" value="ECO:0007669"/>
    <property type="project" value="UniProtKB-KW"/>
</dbReference>
<comment type="similarity">
    <text evidence="2">Belongs to the DUF177 domain family.</text>
</comment>
<dbReference type="GO" id="GO:0005829">
    <property type="term" value="C:cytosol"/>
    <property type="evidence" value="ECO:0007669"/>
    <property type="project" value="TreeGrafter"/>
</dbReference>
<evidence type="ECO:0000256" key="3">
    <source>
        <dbReference type="ARBA" id="ARBA00015716"/>
    </source>
</evidence>
<name>A0A066ZYW8_HYDMR</name>
<comment type="function">
    <text evidence="1">Plays a role in synthesis, processing and/or stability of 23S rRNA.</text>
</comment>
<sequence>MIRAMFDKLPDLIDPIYSAQHHKRFVARVNQGKLPRLAEHLVEANHDVVVDVQFYKHPEHKMIAFDMHLETVLNLRCQRSLEAFDYPVKSDVTGVFVESLSLADDLPNDIEVYELPEDKLSLIELIEDEVILNVPLSPIDETREMAYENPPEIQDEISEETEPKENPFAVLKSLQKDSD</sequence>
<dbReference type="AlphaFoldDB" id="A0A066ZYW8"/>
<evidence type="ECO:0000256" key="2">
    <source>
        <dbReference type="ARBA" id="ARBA00010740"/>
    </source>
</evidence>
<dbReference type="Pfam" id="PF02620">
    <property type="entry name" value="YceD"/>
    <property type="match status" value="1"/>
</dbReference>
<dbReference type="PANTHER" id="PTHR38099:SF1">
    <property type="entry name" value="LARGE RIBOSOMAL RNA SUBUNIT ACCUMULATION PROTEIN YCED"/>
    <property type="match status" value="1"/>
</dbReference>
<keyword evidence="4" id="KW-0690">Ribosome biogenesis</keyword>
<evidence type="ECO:0000256" key="4">
    <source>
        <dbReference type="ARBA" id="ARBA00022517"/>
    </source>
</evidence>
<evidence type="ECO:0000313" key="6">
    <source>
        <dbReference type="EMBL" id="KDN95546.1"/>
    </source>
</evidence>
<evidence type="ECO:0000256" key="5">
    <source>
        <dbReference type="ARBA" id="ARBA00031841"/>
    </source>
</evidence>
<reference evidence="6 7" key="1">
    <citation type="submission" date="2014-04" db="EMBL/GenBank/DDBJ databases">
        <title>Draft genome sequence of Hydrogenovibrio marinus MH-110, a model organism for aerobic H2 metabolism.</title>
        <authorList>
            <person name="Cha H.J."/>
            <person name="Jo B.H."/>
            <person name="Hwang B.H."/>
        </authorList>
    </citation>
    <scope>NUCLEOTIDE SEQUENCE [LARGE SCALE GENOMIC DNA]</scope>
    <source>
        <strain evidence="6 7">MH-110</strain>
    </source>
</reference>
<accession>A0A066ZYW8</accession>
<protein>
    <recommendedName>
        <fullName evidence="3">Large ribosomal RNA subunit accumulation protein YceD</fullName>
    </recommendedName>
    <alternativeName>
        <fullName evidence="5">23S rRNA accumulation protein YceD</fullName>
    </alternativeName>
</protein>
<keyword evidence="7" id="KW-1185">Reference proteome</keyword>
<dbReference type="EMBL" id="JMIU01000001">
    <property type="protein sequence ID" value="KDN95546.1"/>
    <property type="molecule type" value="Genomic_DNA"/>
</dbReference>
<dbReference type="InterPro" id="IPR003772">
    <property type="entry name" value="YceD"/>
</dbReference>
<dbReference type="InterPro" id="IPR039255">
    <property type="entry name" value="YceD_bac"/>
</dbReference>
<proteinExistence type="inferred from homology"/>
<comment type="caution">
    <text evidence="6">The sequence shown here is derived from an EMBL/GenBank/DDBJ whole genome shotgun (WGS) entry which is preliminary data.</text>
</comment>
<evidence type="ECO:0000256" key="1">
    <source>
        <dbReference type="ARBA" id="ARBA00002868"/>
    </source>
</evidence>
<evidence type="ECO:0000313" key="7">
    <source>
        <dbReference type="Proteomes" id="UP000027341"/>
    </source>
</evidence>
<dbReference type="Proteomes" id="UP000027341">
    <property type="component" value="Unassembled WGS sequence"/>
</dbReference>
<organism evidence="6 7">
    <name type="scientific">Hydrogenovibrio marinus</name>
    <dbReference type="NCBI Taxonomy" id="28885"/>
    <lineage>
        <taxon>Bacteria</taxon>
        <taxon>Pseudomonadati</taxon>
        <taxon>Pseudomonadota</taxon>
        <taxon>Gammaproteobacteria</taxon>
        <taxon>Thiotrichales</taxon>
        <taxon>Piscirickettsiaceae</taxon>
        <taxon>Hydrogenovibrio</taxon>
    </lineage>
</organism>
<dbReference type="PANTHER" id="PTHR38099">
    <property type="entry name" value="LARGE RIBOSOMAL RNA SUBUNIT ACCUMULATION PROTEIN YCED"/>
    <property type="match status" value="1"/>
</dbReference>
<dbReference type="STRING" id="28885.EI16_04395"/>
<gene>
    <name evidence="6" type="ORF">EI16_04395</name>
</gene>